<evidence type="ECO:0000256" key="7">
    <source>
        <dbReference type="ARBA" id="ARBA00022692"/>
    </source>
</evidence>
<comment type="similarity">
    <text evidence="3 20">Belongs to the glycosyl hydrolase 17 family.</text>
</comment>
<evidence type="ECO:0000256" key="8">
    <source>
        <dbReference type="ARBA" id="ARBA00022801"/>
    </source>
</evidence>
<evidence type="ECO:0000256" key="19">
    <source>
        <dbReference type="ARBA" id="ARBA00047912"/>
    </source>
</evidence>
<dbReference type="OrthoDB" id="196264at2759"/>
<keyword evidence="6" id="KW-0633">Potassium transport</keyword>
<evidence type="ECO:0000256" key="16">
    <source>
        <dbReference type="ARBA" id="ARBA00033335"/>
    </source>
</evidence>
<evidence type="ECO:0000313" key="24">
    <source>
        <dbReference type="Proteomes" id="UP000327157"/>
    </source>
</evidence>
<dbReference type="GO" id="GO:0005975">
    <property type="term" value="P:carbohydrate metabolic process"/>
    <property type="evidence" value="ECO:0007669"/>
    <property type="project" value="InterPro"/>
</dbReference>
<feature type="transmembrane region" description="Helical" evidence="21">
    <location>
        <begin position="85"/>
        <end position="102"/>
    </location>
</feature>
<keyword evidence="7 21" id="KW-0812">Transmembrane</keyword>
<dbReference type="PANTHER" id="PTHR10110">
    <property type="entry name" value="SODIUM/HYDROGEN EXCHANGER"/>
    <property type="match status" value="1"/>
</dbReference>
<proteinExistence type="inferred from homology"/>
<dbReference type="InterPro" id="IPR032710">
    <property type="entry name" value="NTF2-like_dom_sf"/>
</dbReference>
<evidence type="ECO:0000256" key="15">
    <source>
        <dbReference type="ARBA" id="ARBA00023295"/>
    </source>
</evidence>
<keyword evidence="5" id="KW-0813">Transport</keyword>
<dbReference type="SMART" id="SM00978">
    <property type="entry name" value="Tim44"/>
    <property type="match status" value="1"/>
</dbReference>
<evidence type="ECO:0000256" key="11">
    <source>
        <dbReference type="ARBA" id="ARBA00023053"/>
    </source>
</evidence>
<evidence type="ECO:0000256" key="14">
    <source>
        <dbReference type="ARBA" id="ARBA00023201"/>
    </source>
</evidence>
<evidence type="ECO:0000256" key="2">
    <source>
        <dbReference type="ARBA" id="ARBA00004141"/>
    </source>
</evidence>
<keyword evidence="12" id="KW-0406">Ion transport</keyword>
<dbReference type="Pfam" id="PF00332">
    <property type="entry name" value="Glyco_hydro_17"/>
    <property type="match status" value="2"/>
</dbReference>
<reference evidence="24" key="2">
    <citation type="submission" date="2019-10" db="EMBL/GenBank/DDBJ databases">
        <title>A de novo genome assembly of a pear dwarfing rootstock.</title>
        <authorList>
            <person name="Wang F."/>
            <person name="Wang J."/>
            <person name="Li S."/>
            <person name="Zhang Y."/>
            <person name="Fang M."/>
            <person name="Ma L."/>
            <person name="Zhao Y."/>
            <person name="Jiang S."/>
        </authorList>
    </citation>
    <scope>NUCLEOTIDE SEQUENCE [LARGE SCALE GENOMIC DNA]</scope>
</reference>
<dbReference type="EMBL" id="SMOL01000143">
    <property type="protein sequence ID" value="KAB2630127.1"/>
    <property type="molecule type" value="Genomic_DNA"/>
</dbReference>
<dbReference type="Gene3D" id="3.20.20.80">
    <property type="entry name" value="Glycosidases"/>
    <property type="match status" value="2"/>
</dbReference>
<dbReference type="SUPFAM" id="SSF54427">
    <property type="entry name" value="NTF2-like"/>
    <property type="match status" value="1"/>
</dbReference>
<evidence type="ECO:0000256" key="4">
    <source>
        <dbReference type="ARBA" id="ARBA00012780"/>
    </source>
</evidence>
<gene>
    <name evidence="23" type="ORF">D8674_007646</name>
</gene>
<feature type="transmembrane region" description="Helical" evidence="21">
    <location>
        <begin position="405"/>
        <end position="426"/>
    </location>
</feature>
<evidence type="ECO:0000256" key="12">
    <source>
        <dbReference type="ARBA" id="ARBA00023065"/>
    </source>
</evidence>
<feature type="transmembrane region" description="Helical" evidence="21">
    <location>
        <begin position="305"/>
        <end position="324"/>
    </location>
</feature>
<feature type="transmembrane region" description="Helical" evidence="21">
    <location>
        <begin position="275"/>
        <end position="293"/>
    </location>
</feature>
<reference evidence="23 24" key="3">
    <citation type="submission" date="2019-11" db="EMBL/GenBank/DDBJ databases">
        <title>A de novo genome assembly of a pear dwarfing rootstock.</title>
        <authorList>
            <person name="Wang F."/>
            <person name="Wang J."/>
            <person name="Li S."/>
            <person name="Zhang Y."/>
            <person name="Fang M."/>
            <person name="Ma L."/>
            <person name="Zhao Y."/>
            <person name="Jiang S."/>
        </authorList>
    </citation>
    <scope>NUCLEOTIDE SEQUENCE [LARGE SCALE GENOMIC DNA]</scope>
    <source>
        <strain evidence="23">S2</strain>
        <tissue evidence="23">Leaf</tissue>
    </source>
</reference>
<dbReference type="InterPro" id="IPR017853">
    <property type="entry name" value="GH"/>
</dbReference>
<evidence type="ECO:0000256" key="20">
    <source>
        <dbReference type="RuleBase" id="RU004335"/>
    </source>
</evidence>
<dbReference type="EC" id="3.2.1.39" evidence="4"/>
<dbReference type="Proteomes" id="UP000327157">
    <property type="component" value="Chromosome 12"/>
</dbReference>
<dbReference type="PANTHER" id="PTHR10110:SF197">
    <property type="entry name" value="SODIUM_HYDROGEN EXCHANGER"/>
    <property type="match status" value="1"/>
</dbReference>
<dbReference type="InterPro" id="IPR007379">
    <property type="entry name" value="Tim44-like_dom"/>
</dbReference>
<keyword evidence="14" id="KW-0739">Sodium transport</keyword>
<keyword evidence="11" id="KW-0915">Sodium</keyword>
<dbReference type="InterPro" id="IPR000490">
    <property type="entry name" value="Glyco_hydro_17"/>
</dbReference>
<evidence type="ECO:0000259" key="22">
    <source>
        <dbReference type="SMART" id="SM00978"/>
    </source>
</evidence>
<dbReference type="SUPFAM" id="SSF51445">
    <property type="entry name" value="(Trans)glycosidases"/>
    <property type="match status" value="1"/>
</dbReference>
<dbReference type="Gene3D" id="3.10.450.240">
    <property type="match status" value="1"/>
</dbReference>
<keyword evidence="24" id="KW-1185">Reference proteome</keyword>
<evidence type="ECO:0000256" key="3">
    <source>
        <dbReference type="ARBA" id="ARBA00008773"/>
    </source>
</evidence>
<evidence type="ECO:0000313" key="23">
    <source>
        <dbReference type="EMBL" id="KAB2630127.1"/>
    </source>
</evidence>
<feature type="transmembrane region" description="Helical" evidence="21">
    <location>
        <begin position="372"/>
        <end position="393"/>
    </location>
</feature>
<evidence type="ECO:0000256" key="1">
    <source>
        <dbReference type="ARBA" id="ARBA00000382"/>
    </source>
</evidence>
<keyword evidence="8" id="KW-0378">Hydrolase</keyword>
<dbReference type="FunFam" id="3.10.450.240:FF:000006">
    <property type="entry name" value="Mitochondrial inner membrane translocase complex, subunit Tim44-related protein"/>
    <property type="match status" value="1"/>
</dbReference>
<dbReference type="Pfam" id="PF04280">
    <property type="entry name" value="Tim44"/>
    <property type="match status" value="1"/>
</dbReference>
<comment type="catalytic activity">
    <reaction evidence="19">
        <text>K(+)(in) + H(+)(out) = K(+)(out) + H(+)(in)</text>
        <dbReference type="Rhea" id="RHEA:29467"/>
        <dbReference type="ChEBI" id="CHEBI:15378"/>
        <dbReference type="ChEBI" id="CHEBI:29103"/>
    </reaction>
</comment>
<evidence type="ECO:0000256" key="10">
    <source>
        <dbReference type="ARBA" id="ARBA00022989"/>
    </source>
</evidence>
<evidence type="ECO:0000256" key="17">
    <source>
        <dbReference type="ARBA" id="ARBA00033417"/>
    </source>
</evidence>
<keyword evidence="15" id="KW-0326">Glycosidase</keyword>
<dbReference type="Pfam" id="PF00999">
    <property type="entry name" value="Na_H_Exchanger"/>
    <property type="match status" value="1"/>
</dbReference>
<dbReference type="AlphaFoldDB" id="A0A5N5HTE8"/>
<comment type="subcellular location">
    <subcellularLocation>
        <location evidence="2">Membrane</location>
        <topology evidence="2">Multi-pass membrane protein</topology>
    </subcellularLocation>
</comment>
<feature type="transmembrane region" description="Helical" evidence="21">
    <location>
        <begin position="176"/>
        <end position="199"/>
    </location>
</feature>
<comment type="catalytic activity">
    <reaction evidence="18">
        <text>Na(+)(in) + H(+)(out) = Na(+)(out) + H(+)(in)</text>
        <dbReference type="Rhea" id="RHEA:29419"/>
        <dbReference type="ChEBI" id="CHEBI:15378"/>
        <dbReference type="ChEBI" id="CHEBI:29101"/>
    </reaction>
</comment>
<keyword evidence="10 21" id="KW-1133">Transmembrane helix</keyword>
<dbReference type="GO" id="GO:0098719">
    <property type="term" value="P:sodium ion import across plasma membrane"/>
    <property type="evidence" value="ECO:0007669"/>
    <property type="project" value="TreeGrafter"/>
</dbReference>
<keyword evidence="13 21" id="KW-0472">Membrane</keyword>
<dbReference type="Gene3D" id="6.10.140.1330">
    <property type="match status" value="1"/>
</dbReference>
<dbReference type="InterPro" id="IPR018422">
    <property type="entry name" value="Cation/H_exchanger_CPA1"/>
</dbReference>
<feature type="transmembrane region" description="Helical" evidence="21">
    <location>
        <begin position="344"/>
        <end position="365"/>
    </location>
</feature>
<feature type="transmembrane region" description="Helical" evidence="21">
    <location>
        <begin position="219"/>
        <end position="241"/>
    </location>
</feature>
<evidence type="ECO:0000256" key="18">
    <source>
        <dbReference type="ARBA" id="ARBA00047524"/>
    </source>
</evidence>
<name>A0A5N5HTE8_9ROSA</name>
<reference evidence="23 24" key="1">
    <citation type="submission" date="2019-09" db="EMBL/GenBank/DDBJ databases">
        <authorList>
            <person name="Ou C."/>
        </authorList>
    </citation>
    <scope>NUCLEOTIDE SEQUENCE [LARGE SCALE GENOMIC DNA]</scope>
    <source>
        <strain evidence="23">S2</strain>
        <tissue evidence="23">Leaf</tissue>
    </source>
</reference>
<evidence type="ECO:0000256" key="13">
    <source>
        <dbReference type="ARBA" id="ARBA00023136"/>
    </source>
</evidence>
<evidence type="ECO:0000256" key="9">
    <source>
        <dbReference type="ARBA" id="ARBA00022958"/>
    </source>
</evidence>
<keyword evidence="9" id="KW-0630">Potassium</keyword>
<comment type="caution">
    <text evidence="23">The sequence shown here is derived from an EMBL/GenBank/DDBJ whole genome shotgun (WGS) entry which is preliminary data.</text>
</comment>
<evidence type="ECO:0000256" key="21">
    <source>
        <dbReference type="SAM" id="Phobius"/>
    </source>
</evidence>
<dbReference type="PRINTS" id="PR01084">
    <property type="entry name" value="NAHEXCHNGR"/>
</dbReference>
<evidence type="ECO:0000256" key="6">
    <source>
        <dbReference type="ARBA" id="ARBA00022538"/>
    </source>
</evidence>
<dbReference type="GO" id="GO:0042973">
    <property type="term" value="F:glucan endo-1,3-beta-D-glucosidase activity"/>
    <property type="evidence" value="ECO:0007669"/>
    <property type="project" value="UniProtKB-EC"/>
</dbReference>
<accession>A0A5N5HTE8</accession>
<feature type="transmembrane region" description="Helical" evidence="21">
    <location>
        <begin position="56"/>
        <end position="73"/>
    </location>
</feature>
<dbReference type="InterPro" id="IPR004709">
    <property type="entry name" value="NaH_exchanger"/>
</dbReference>
<dbReference type="InterPro" id="IPR006153">
    <property type="entry name" value="Cation/H_exchanger_TM"/>
</dbReference>
<dbReference type="GO" id="GO:0015386">
    <property type="term" value="F:potassium:proton antiporter activity"/>
    <property type="evidence" value="ECO:0007669"/>
    <property type="project" value="TreeGrafter"/>
</dbReference>
<dbReference type="GO" id="GO:0005886">
    <property type="term" value="C:plasma membrane"/>
    <property type="evidence" value="ECO:0007669"/>
    <property type="project" value="TreeGrafter"/>
</dbReference>
<sequence length="1002" mass="111694">MAVLETIQSQLPLQESSFLNTSTVVALTVFFTLLCVCIIIGHLLEENRWANESITALLLGLVAGVVVLLVTGFESSKILIFSEDLFFLYLLPPIIFNAGFQVKKKQFFKNFTTILLFGIVGTVISFCIISLGADLLFNRFGFSTLTIKDFLAIGAIFSATDSVCTLQVLNQDETPFLYSIVFGEGVVNDATSIVLFNAVQSLDVSNVSALTALTLLGNFLYLFFTSTLLGIAAGLISAYIIKTLYFGRHSTDREVALMILMAYLSYMLAELLNLSGILTVFFCGIVMSHYTWHNVTESSRVTTKHAFATLSFIAETFIFLYVGMDALDIDKWKASKASPGTSVGVSSILFGLVLVGRAAFVFPIANIKNYQFTMWWAGLMRGAVTIALSYNQFADSTDMTSTQDSSLMITSTIIVVLFSTVVFGSITKPLISALMHPHAKENISDATDMPSLEDLRLLFLETGEASEGGNSQPARKPSSFRLLITYPTSTVHYFWRKFDDKFMRPVFGGRGFVPFVPGSPSVIDMYKLNNNERMRLYNPNQEALEALCNSGINLLVNVKNEDFQQLASSNSTAENWVIPGELAQYVLPAMQTLQKASRSGCLDHLKPPSTTNFSEAAMAYMAPITRYLNDITVPLLANVCTYFPYVNYNLFDAMVDGLYASLDKAAAPHVQVAVSETGCPSDWNGNVTAPGNAQTYNSNLIKHVLSSIETYIFSMFNENMKPGDAVEQLGSVLSEQEFLPGFYCRNVSSCLYKGSHGGLPWTYGSSTTLRSALAVEFPIFLSDTRSLSTQVKAPAQARQMGALRVAMLSPGFIYEPYTPREKVSFFKRWFTRSGWKRTKEDIIIELKSAYAIAKLRKKGYSKNLFYKEAINLYKEINTLMANGDKNTLRKAVTEKMFSELKNEIKQRDSIWSKVYWELVEPVVKIRTLRARLIGVDRNDLEKVFIQLTLEFLTKQKFEAYDSKGAVVAGDKSKEVLVRDIWVFEKSLFQPKAFWRLCGRISV</sequence>
<dbReference type="GO" id="GO:0015385">
    <property type="term" value="F:sodium:proton antiporter activity"/>
    <property type="evidence" value="ECO:0007669"/>
    <property type="project" value="InterPro"/>
</dbReference>
<evidence type="ECO:0000256" key="5">
    <source>
        <dbReference type="ARBA" id="ARBA00022448"/>
    </source>
</evidence>
<protein>
    <recommendedName>
        <fullName evidence="4">glucan endo-1,3-beta-D-glucosidase</fullName>
        <ecNumber evidence="4">3.2.1.39</ecNumber>
    </recommendedName>
    <alternativeName>
        <fullName evidence="16">(1-&gt;3)-beta-glucan endohydrolase</fullName>
    </alternativeName>
    <alternativeName>
        <fullName evidence="17">Beta-1,3-endoglucanase</fullName>
    </alternativeName>
</protein>
<feature type="transmembrane region" description="Helical" evidence="21">
    <location>
        <begin position="114"/>
        <end position="138"/>
    </location>
</feature>
<comment type="catalytic activity">
    <reaction evidence="1">
        <text>Hydrolysis of (1-&gt;3)-beta-D-glucosidic linkages in (1-&gt;3)-beta-D-glucans.</text>
        <dbReference type="EC" id="3.2.1.39"/>
    </reaction>
</comment>
<feature type="transmembrane region" description="Helical" evidence="21">
    <location>
        <begin position="150"/>
        <end position="169"/>
    </location>
</feature>
<organism evidence="23 24">
    <name type="scientific">Pyrus ussuriensis x Pyrus communis</name>
    <dbReference type="NCBI Taxonomy" id="2448454"/>
    <lineage>
        <taxon>Eukaryota</taxon>
        <taxon>Viridiplantae</taxon>
        <taxon>Streptophyta</taxon>
        <taxon>Embryophyta</taxon>
        <taxon>Tracheophyta</taxon>
        <taxon>Spermatophyta</taxon>
        <taxon>Magnoliopsida</taxon>
        <taxon>eudicotyledons</taxon>
        <taxon>Gunneridae</taxon>
        <taxon>Pentapetalae</taxon>
        <taxon>rosids</taxon>
        <taxon>fabids</taxon>
        <taxon>Rosales</taxon>
        <taxon>Rosaceae</taxon>
        <taxon>Amygdaloideae</taxon>
        <taxon>Maleae</taxon>
        <taxon>Pyrus</taxon>
    </lineage>
</organism>
<feature type="domain" description="Tim44-like" evidence="22">
    <location>
        <begin position="846"/>
        <end position="1001"/>
    </location>
</feature>
<dbReference type="GO" id="GO:0051453">
    <property type="term" value="P:regulation of intracellular pH"/>
    <property type="evidence" value="ECO:0007669"/>
    <property type="project" value="TreeGrafter"/>
</dbReference>
<feature type="transmembrane region" description="Helical" evidence="21">
    <location>
        <begin position="24"/>
        <end position="44"/>
    </location>
</feature>